<sequence length="417" mass="46367">MTQNIKVGDTIRYLNASGGGVVKRIERGVAWVEGPDGFELPTPIHECVVVDNRDTFVPAYKPPVVKRQEPAAQPNKSSAPVATPATPETVESAEQDLSFVAPISKGPWFDRPGGEQLQVHIAYLPVSYEHFGQSPYETYLINESNYHLLFTYSTTTSAGGYKLRSAGVLEPDMRVLVEEFDASEINDHAVSHFQFIAYKPERTYRSMPPVERQVRMDVVKLVKRHAFRENPFFDEDALVIPVLEAYDGTQQAPAEEPAPATNRSGALPQRAIERAEQATAAQKGSQKAPQKPTKKSTAKTKSEPKRPDAPAAPQAVPATPEQTIEKVGLEAERILPNATGMTPHEVLLYQLKNFRRELDKRLDRRGSKVVFIHGAGQGVLHQLIINRIEQDYPMVQYRDVTFDGFPMGAIEVTISEK</sequence>
<dbReference type="AlphaFoldDB" id="F4KN29"/>
<evidence type="ECO:0000313" key="3">
    <source>
        <dbReference type="EMBL" id="AEE12367.1"/>
    </source>
</evidence>
<evidence type="ECO:0000256" key="1">
    <source>
        <dbReference type="SAM" id="MobiDB-lite"/>
    </source>
</evidence>
<feature type="compositionally biased region" description="Low complexity" evidence="1">
    <location>
        <begin position="309"/>
        <end position="320"/>
    </location>
</feature>
<feature type="region of interest" description="Disordered" evidence="1">
    <location>
        <begin position="275"/>
        <end position="322"/>
    </location>
</feature>
<dbReference type="InterPro" id="IPR018598">
    <property type="entry name" value="DUF2027"/>
</dbReference>
<feature type="domain" description="DUF2027" evidence="2">
    <location>
        <begin position="117"/>
        <end position="245"/>
    </location>
</feature>
<dbReference type="InterPro" id="IPR036781">
    <property type="entry name" value="Smr_assoc-like_sf"/>
</dbReference>
<dbReference type="KEGG" id="pah:Poras_0413"/>
<feature type="region of interest" description="Disordered" evidence="1">
    <location>
        <begin position="64"/>
        <end position="89"/>
    </location>
</feature>
<dbReference type="Pfam" id="PF09640">
    <property type="entry name" value="DUF2027"/>
    <property type="match status" value="1"/>
</dbReference>
<dbReference type="SUPFAM" id="SSF158949">
    <property type="entry name" value="Smr-associated domain-like"/>
    <property type="match status" value="1"/>
</dbReference>
<accession>F4KN29</accession>
<reference evidence="4" key="1">
    <citation type="submission" date="2011-04" db="EMBL/GenBank/DDBJ databases">
        <title>The complete genome of Porphyromonas asaccharolytica DSM 20707.</title>
        <authorList>
            <person name="Lucas S."/>
            <person name="Han J."/>
            <person name="Lapidus A."/>
            <person name="Bruce D."/>
            <person name="Goodwin L."/>
            <person name="Pitluck S."/>
            <person name="Peters L."/>
            <person name="Kyrpides N."/>
            <person name="Mavromatis K."/>
            <person name="Ivanova N."/>
            <person name="Ovchinnikova G."/>
            <person name="Pagani I."/>
            <person name="Lu M."/>
            <person name="Detter J.C."/>
            <person name="Tapia R."/>
            <person name="Han C."/>
            <person name="Land M."/>
            <person name="Hauser L."/>
            <person name="Markowitz V."/>
            <person name="Cheng J.-F."/>
            <person name="Hugenholtz P."/>
            <person name="Woyke T."/>
            <person name="Wu D."/>
            <person name="Gronow S."/>
            <person name="Wellnitz S."/>
            <person name="Brambilla E."/>
            <person name="Klenk H.-P."/>
            <person name="Eisen J.A."/>
        </authorList>
    </citation>
    <scope>NUCLEOTIDE SEQUENCE [LARGE SCALE GENOMIC DNA]</scope>
    <source>
        <strain evidence="4">ATCC 25260 / DSM 20707 / VPI 4198</strain>
    </source>
</reference>
<dbReference type="Proteomes" id="UP000006545">
    <property type="component" value="Chromosome"/>
</dbReference>
<proteinExistence type="predicted"/>
<dbReference type="Gene3D" id="2.60.40.1600">
    <property type="entry name" value="Smr-associated-like"/>
    <property type="match status" value="1"/>
</dbReference>
<protein>
    <recommendedName>
        <fullName evidence="2">DUF2027 domain-containing protein</fullName>
    </recommendedName>
</protein>
<dbReference type="OrthoDB" id="1524810at2"/>
<evidence type="ECO:0000259" key="2">
    <source>
        <dbReference type="Pfam" id="PF09640"/>
    </source>
</evidence>
<dbReference type="STRING" id="879243.Poras_0413"/>
<name>F4KN29_PORAD</name>
<evidence type="ECO:0000313" key="4">
    <source>
        <dbReference type="Proteomes" id="UP000006545"/>
    </source>
</evidence>
<dbReference type="RefSeq" id="WP_013759984.1">
    <property type="nucleotide sequence ID" value="NC_015501.1"/>
</dbReference>
<dbReference type="eggNOG" id="COG1193">
    <property type="taxonomic scope" value="Bacteria"/>
</dbReference>
<gene>
    <name evidence="3" type="ordered locus">Poras_0413</name>
</gene>
<dbReference type="EMBL" id="CP002689">
    <property type="protein sequence ID" value="AEE12367.1"/>
    <property type="molecule type" value="Genomic_DNA"/>
</dbReference>
<keyword evidence="4" id="KW-1185">Reference proteome</keyword>
<organism evidence="3 4">
    <name type="scientific">Porphyromonas asaccharolytica (strain ATCC 25260 / DSM 20707 / BCRC 10618 / CCUG 7834 / JCM 6326 / LMG 13178 / VPI 4198 / B440)</name>
    <name type="common">Bacteroides asaccharolyticus</name>
    <dbReference type="NCBI Taxonomy" id="879243"/>
    <lineage>
        <taxon>Bacteria</taxon>
        <taxon>Pseudomonadati</taxon>
        <taxon>Bacteroidota</taxon>
        <taxon>Bacteroidia</taxon>
        <taxon>Bacteroidales</taxon>
        <taxon>Porphyromonadaceae</taxon>
        <taxon>Porphyromonas</taxon>
    </lineage>
</organism>
<dbReference type="HOGENOM" id="CLU_049728_0_0_10"/>